<comment type="similarity">
    <text evidence="1">Belongs to the eukaryotic/archaeal PrmC-related family.</text>
</comment>
<evidence type="ECO:0000256" key="4">
    <source>
        <dbReference type="ARBA" id="ARBA00022691"/>
    </source>
</evidence>
<dbReference type="PANTHER" id="PTHR45875:SF1">
    <property type="entry name" value="METHYLTRANSFERASE N6AMT1"/>
    <property type="match status" value="1"/>
</dbReference>
<dbReference type="Pfam" id="PF05175">
    <property type="entry name" value="MTS"/>
    <property type="match status" value="1"/>
</dbReference>
<evidence type="ECO:0000313" key="9">
    <source>
        <dbReference type="Proteomes" id="UP000887023"/>
    </source>
</evidence>
<dbReference type="PANTHER" id="PTHR45875">
    <property type="entry name" value="METHYLTRANSFERASE N6AMT1"/>
    <property type="match status" value="1"/>
</dbReference>
<feature type="domain" description="DUF7782" evidence="7">
    <location>
        <begin position="378"/>
        <end position="491"/>
    </location>
</feature>
<evidence type="ECO:0000259" key="6">
    <source>
        <dbReference type="Pfam" id="PF23186"/>
    </source>
</evidence>
<keyword evidence="4" id="KW-0949">S-adenosyl-L-methionine</keyword>
<keyword evidence="3" id="KW-0808">Transferase</keyword>
<evidence type="ECO:0000313" key="8">
    <source>
        <dbReference type="EMBL" id="QXQ15189.1"/>
    </source>
</evidence>
<dbReference type="GO" id="GO:0032259">
    <property type="term" value="P:methylation"/>
    <property type="evidence" value="ECO:0007669"/>
    <property type="project" value="UniProtKB-KW"/>
</dbReference>
<dbReference type="CDD" id="cd02440">
    <property type="entry name" value="AdoMet_MTases"/>
    <property type="match status" value="1"/>
</dbReference>
<keyword evidence="9" id="KW-1185">Reference proteome</keyword>
<evidence type="ECO:0000259" key="5">
    <source>
        <dbReference type="Pfam" id="PF05175"/>
    </source>
</evidence>
<reference evidence="8" key="1">
    <citation type="submission" date="2021-07" db="EMBL/GenBank/DDBJ databases">
        <title>Candidatus Kaistella beijingensis sp. nov. isolated from a municipal wastewater treatment plant is involved in sludge foaming.</title>
        <authorList>
            <person name="Song Y."/>
            <person name="Liu S.-J."/>
        </authorList>
    </citation>
    <scope>NUCLEOTIDE SEQUENCE</scope>
    <source>
        <strain evidence="8">DSM 43998</strain>
    </source>
</reference>
<feature type="domain" description="DUF7059" evidence="6">
    <location>
        <begin position="18"/>
        <end position="101"/>
    </location>
</feature>
<feature type="domain" description="Methyltransferase small" evidence="5">
    <location>
        <begin position="139"/>
        <end position="230"/>
    </location>
</feature>
<name>A0ABX8SBE9_9ACTN</name>
<evidence type="ECO:0000256" key="1">
    <source>
        <dbReference type="ARBA" id="ARBA00006149"/>
    </source>
</evidence>
<keyword evidence="2 8" id="KW-0489">Methyltransferase</keyword>
<proteinExistence type="inferred from homology"/>
<evidence type="ECO:0000256" key="3">
    <source>
        <dbReference type="ARBA" id="ARBA00022679"/>
    </source>
</evidence>
<dbReference type="EMBL" id="CP079105">
    <property type="protein sequence ID" value="QXQ15189.1"/>
    <property type="molecule type" value="Genomic_DNA"/>
</dbReference>
<dbReference type="InterPro" id="IPR007848">
    <property type="entry name" value="Small_mtfrase_dom"/>
</dbReference>
<dbReference type="Pfam" id="PF25004">
    <property type="entry name" value="DUF7782"/>
    <property type="match status" value="1"/>
</dbReference>
<protein>
    <submittedName>
        <fullName evidence="8">Methyltransferase</fullName>
    </submittedName>
</protein>
<dbReference type="SUPFAM" id="SSF53335">
    <property type="entry name" value="S-adenosyl-L-methionine-dependent methyltransferases"/>
    <property type="match status" value="1"/>
</dbReference>
<organism evidence="8 9">
    <name type="scientific">Skermania pinensis</name>
    <dbReference type="NCBI Taxonomy" id="39122"/>
    <lineage>
        <taxon>Bacteria</taxon>
        <taxon>Bacillati</taxon>
        <taxon>Actinomycetota</taxon>
        <taxon>Actinomycetes</taxon>
        <taxon>Mycobacteriales</taxon>
        <taxon>Gordoniaceae</taxon>
        <taxon>Skermania</taxon>
    </lineage>
</organism>
<dbReference type="GO" id="GO:0008168">
    <property type="term" value="F:methyltransferase activity"/>
    <property type="evidence" value="ECO:0007669"/>
    <property type="project" value="UniProtKB-KW"/>
</dbReference>
<dbReference type="InterPro" id="IPR002052">
    <property type="entry name" value="DNA_methylase_N6_adenine_CS"/>
</dbReference>
<dbReference type="InterPro" id="IPR052190">
    <property type="entry name" value="Euk-Arch_PrmC-MTase"/>
</dbReference>
<dbReference type="Proteomes" id="UP000887023">
    <property type="component" value="Chromosome"/>
</dbReference>
<dbReference type="Gene3D" id="3.40.50.150">
    <property type="entry name" value="Vaccinia Virus protein VP39"/>
    <property type="match status" value="1"/>
</dbReference>
<gene>
    <name evidence="8" type="ORF">KV203_07595</name>
</gene>
<sequence>MDSLVELAGELPVALRRNRYDADTVLEVLGVGAHAALGRGEPVPARRAAASAGELGTLIRLLLLGDSLPAGRVAAALDPVAPATAVAAGLLVADGDRLRAALDLRPLDTGGGTRWVFSDLDDGPVRRRPAADHVLGVGHASLSLLRATPTESTGTVLDLGTGCGVQALHACSYADRVTGTDVNPRALRLAAATAAINGADIDLRIGTWFDPVVGERFDRIVANPPFVVGPGRVEYTYRDSGLALDGASELVVAGAPDLLAPGGVATLLASWVHTRDADWRSRVASWLPDHGIDAWVVQRDVADPALYVGTWLRDSGLDPRDPAAQRRAEHWLDTLDEAELTGIGFGFVFLRRIDGPTEVLAEDLSHGFDDPLGPEVMQYFARSAWLRDHDLRHARLRRAPDIALEQISTPTVDGWRQIGARLHRSDGPRWRHDIDDLLSALLAGLRPDGLPLGELVDLLSRGHLGGPATPEFEQAAVDAVAALIRHGLVLPGDGPAASQYLLRTSGK</sequence>
<dbReference type="PROSITE" id="PS00092">
    <property type="entry name" value="N6_MTASE"/>
    <property type="match status" value="1"/>
</dbReference>
<evidence type="ECO:0000256" key="2">
    <source>
        <dbReference type="ARBA" id="ARBA00022603"/>
    </source>
</evidence>
<accession>A0ABX8SBE9</accession>
<evidence type="ECO:0000259" key="7">
    <source>
        <dbReference type="Pfam" id="PF25004"/>
    </source>
</evidence>
<dbReference type="InterPro" id="IPR029063">
    <property type="entry name" value="SAM-dependent_MTases_sf"/>
</dbReference>
<dbReference type="Pfam" id="PF23186">
    <property type="entry name" value="DUF7059"/>
    <property type="match status" value="1"/>
</dbReference>
<dbReference type="RefSeq" id="WP_066471720.1">
    <property type="nucleotide sequence ID" value="NZ_CBCRUZ010000019.1"/>
</dbReference>
<dbReference type="InterPro" id="IPR056684">
    <property type="entry name" value="DUF7782"/>
</dbReference>
<dbReference type="InterPro" id="IPR055487">
    <property type="entry name" value="DUF7059"/>
</dbReference>